<gene>
    <name evidence="1" type="ORF">K488DRAFT_88480</name>
</gene>
<evidence type="ECO:0000313" key="1">
    <source>
        <dbReference type="EMBL" id="KAI0029698.1"/>
    </source>
</evidence>
<sequence>MSTPASNDAQVRVMISHRIWEVTTFLVLTGGMLAGGGWFCVAYADTDKLALLPSQTNALVFASVVYTNIAAIAVFGLGSLYGRDPTMLGLYSVLLWNHFVLSLLSGGLLLYTMLQSNPLISDGSLNDCLVLSDDIIAQVFCEYNFNKLQNIIIGTTIAMWIIQFAGCIMASRFISLVSKEEDESSAYPGPEVDVVWVPQTPLSGYTAVPVDVQADGEEEEYKTPVTARFSRFSWV</sequence>
<name>A0ACB8QD22_9AGAM</name>
<keyword evidence="2" id="KW-1185">Reference proteome</keyword>
<accession>A0ACB8QD22</accession>
<dbReference type="EMBL" id="MU273661">
    <property type="protein sequence ID" value="KAI0029698.1"/>
    <property type="molecule type" value="Genomic_DNA"/>
</dbReference>
<proteinExistence type="predicted"/>
<protein>
    <submittedName>
        <fullName evidence="1">Uncharacterized protein</fullName>
    </submittedName>
</protein>
<reference evidence="1" key="2">
    <citation type="journal article" date="2022" name="New Phytol.">
        <title>Evolutionary transition to the ectomycorrhizal habit in the genomes of a hyperdiverse lineage of mushroom-forming fungi.</title>
        <authorList>
            <person name="Looney B."/>
            <person name="Miyauchi S."/>
            <person name="Morin E."/>
            <person name="Drula E."/>
            <person name="Courty P.E."/>
            <person name="Kohler A."/>
            <person name="Kuo A."/>
            <person name="LaButti K."/>
            <person name="Pangilinan J."/>
            <person name="Lipzen A."/>
            <person name="Riley R."/>
            <person name="Andreopoulos W."/>
            <person name="He G."/>
            <person name="Johnson J."/>
            <person name="Nolan M."/>
            <person name="Tritt A."/>
            <person name="Barry K.W."/>
            <person name="Grigoriev I.V."/>
            <person name="Nagy L.G."/>
            <person name="Hibbett D."/>
            <person name="Henrissat B."/>
            <person name="Matheny P.B."/>
            <person name="Labbe J."/>
            <person name="Martin F.M."/>
        </authorList>
    </citation>
    <scope>NUCLEOTIDE SEQUENCE</scope>
    <source>
        <strain evidence="1">EC-137</strain>
    </source>
</reference>
<organism evidence="1 2">
    <name type="scientific">Vararia minispora EC-137</name>
    <dbReference type="NCBI Taxonomy" id="1314806"/>
    <lineage>
        <taxon>Eukaryota</taxon>
        <taxon>Fungi</taxon>
        <taxon>Dikarya</taxon>
        <taxon>Basidiomycota</taxon>
        <taxon>Agaricomycotina</taxon>
        <taxon>Agaricomycetes</taxon>
        <taxon>Russulales</taxon>
        <taxon>Lachnocladiaceae</taxon>
        <taxon>Vararia</taxon>
    </lineage>
</organism>
<evidence type="ECO:0000313" key="2">
    <source>
        <dbReference type="Proteomes" id="UP000814128"/>
    </source>
</evidence>
<reference evidence="1" key="1">
    <citation type="submission" date="2021-02" db="EMBL/GenBank/DDBJ databases">
        <authorList>
            <consortium name="DOE Joint Genome Institute"/>
            <person name="Ahrendt S."/>
            <person name="Looney B.P."/>
            <person name="Miyauchi S."/>
            <person name="Morin E."/>
            <person name="Drula E."/>
            <person name="Courty P.E."/>
            <person name="Chicoki N."/>
            <person name="Fauchery L."/>
            <person name="Kohler A."/>
            <person name="Kuo A."/>
            <person name="Labutti K."/>
            <person name="Pangilinan J."/>
            <person name="Lipzen A."/>
            <person name="Riley R."/>
            <person name="Andreopoulos W."/>
            <person name="He G."/>
            <person name="Johnson J."/>
            <person name="Barry K.W."/>
            <person name="Grigoriev I.V."/>
            <person name="Nagy L."/>
            <person name="Hibbett D."/>
            <person name="Henrissat B."/>
            <person name="Matheny P.B."/>
            <person name="Labbe J."/>
            <person name="Martin F."/>
        </authorList>
    </citation>
    <scope>NUCLEOTIDE SEQUENCE</scope>
    <source>
        <strain evidence="1">EC-137</strain>
    </source>
</reference>
<dbReference type="Proteomes" id="UP000814128">
    <property type="component" value="Unassembled WGS sequence"/>
</dbReference>
<comment type="caution">
    <text evidence="1">The sequence shown here is derived from an EMBL/GenBank/DDBJ whole genome shotgun (WGS) entry which is preliminary data.</text>
</comment>